<name>A0A656QM12_9BURK</name>
<dbReference type="RefSeq" id="WP_008352517.1">
    <property type="nucleotide sequence ID" value="NZ_CADFFU010000002.1"/>
</dbReference>
<evidence type="ECO:0000313" key="1">
    <source>
        <dbReference type="EMBL" id="KDR29161.1"/>
    </source>
</evidence>
<organism evidence="1 2">
    <name type="scientific">Caballeronia zhejiangensis</name>
    <dbReference type="NCBI Taxonomy" id="871203"/>
    <lineage>
        <taxon>Bacteria</taxon>
        <taxon>Pseudomonadati</taxon>
        <taxon>Pseudomonadota</taxon>
        <taxon>Betaproteobacteria</taxon>
        <taxon>Burkholderiales</taxon>
        <taxon>Burkholderiaceae</taxon>
        <taxon>Caballeronia</taxon>
    </lineage>
</organism>
<keyword evidence="2" id="KW-1185">Reference proteome</keyword>
<comment type="caution">
    <text evidence="1">The sequence shown here is derived from an EMBL/GenBank/DDBJ whole genome shotgun (WGS) entry which is preliminary data.</text>
</comment>
<dbReference type="OrthoDB" id="9155542at2"/>
<reference evidence="1 2" key="1">
    <citation type="submission" date="2014-03" db="EMBL/GenBank/DDBJ databases">
        <title>Draft Genome Sequences of Four Burkholderia Strains.</title>
        <authorList>
            <person name="Liu X.Y."/>
            <person name="Li C.X."/>
            <person name="Xu J.H."/>
        </authorList>
    </citation>
    <scope>NUCLEOTIDE SEQUENCE [LARGE SCALE GENOMIC DNA]</scope>
    <source>
        <strain evidence="1 2">OP-1</strain>
    </source>
</reference>
<accession>A0A656QM12</accession>
<sequence>MATITINGVTYTGNHVSVRGGRVLVDGKNVSAGEATRITLEVHGDLQAFQADNCDTVAVHGAVGVVSTVSGNVTCGDVGGAVSTVSGNVNCGDIAGEVRTTCGSVSRR</sequence>
<dbReference type="Proteomes" id="UP000027451">
    <property type="component" value="Unassembled WGS sequence"/>
</dbReference>
<dbReference type="AlphaFoldDB" id="A0A656QM12"/>
<proteinExistence type="predicted"/>
<protein>
    <submittedName>
        <fullName evidence="1">Tail-associated lysozyme</fullName>
    </submittedName>
</protein>
<dbReference type="EMBL" id="JFHD01000014">
    <property type="protein sequence ID" value="KDR29161.1"/>
    <property type="molecule type" value="Genomic_DNA"/>
</dbReference>
<evidence type="ECO:0000313" key="2">
    <source>
        <dbReference type="Proteomes" id="UP000027451"/>
    </source>
</evidence>
<gene>
    <name evidence="1" type="ORF">BG60_07495</name>
</gene>